<dbReference type="InterPro" id="IPR036864">
    <property type="entry name" value="Zn2-C6_fun-type_DNA-bd_sf"/>
</dbReference>
<dbReference type="InParanoid" id="G9MXF7"/>
<dbReference type="GO" id="GO:0005634">
    <property type="term" value="C:nucleus"/>
    <property type="evidence" value="ECO:0007669"/>
    <property type="project" value="UniProtKB-SubCell"/>
</dbReference>
<dbReference type="STRING" id="413071.G9MXF7"/>
<evidence type="ECO:0000259" key="6">
    <source>
        <dbReference type="PROSITE" id="PS50048"/>
    </source>
</evidence>
<dbReference type="Proteomes" id="UP000007115">
    <property type="component" value="Unassembled WGS sequence"/>
</dbReference>
<comment type="subcellular location">
    <subcellularLocation>
        <location evidence="1">Nucleus</location>
    </subcellularLocation>
</comment>
<sequence>MTEIPPLNGNYAPQACTACRKRKGRCDKALPCCNFCKTRSQLCYYPDKIVQTTLRQTACFPPAFFLDHGLPSASSFSIPPPDLEIPPYVSAEVGNLLQRNLIASRFFATIHLWMPIVSKRRWFNTLLSPLSLDRADVALLCIAMKLMLWLPTANSSDPHTTTYVAARQFLYSWEISRALTLPTLQAAVLITLYEIGHAIYPAAYLSIGVCVQYAAALGLDWRTTYWKEGDRDWVESEERRRVWWAIVILERYISLGYPQRRVITKGPSRDEKLPIDDIAWDNEIMMPSYPMTVSSPSNINMGRFARLSQATYLLDRVLQQLQDDAVFSESLVEEDIQLDKALHALLAFTESESNRREIRICSQAALCQRFIFYTTLRLYEANFGVFLQCACSPSHSMVILKV</sequence>
<dbReference type="CDD" id="cd00067">
    <property type="entry name" value="GAL4"/>
    <property type="match status" value="1"/>
</dbReference>
<dbReference type="VEuPathDB" id="FungiDB:TRIVIDRAFT_153840"/>
<dbReference type="PROSITE" id="PS00463">
    <property type="entry name" value="ZN2_CY6_FUNGAL_1"/>
    <property type="match status" value="1"/>
</dbReference>
<keyword evidence="8" id="KW-1185">Reference proteome</keyword>
<dbReference type="Pfam" id="PF04082">
    <property type="entry name" value="Fungal_trans"/>
    <property type="match status" value="1"/>
</dbReference>
<name>G9MXF7_HYPVG</name>
<evidence type="ECO:0000256" key="3">
    <source>
        <dbReference type="ARBA" id="ARBA00023015"/>
    </source>
</evidence>
<proteinExistence type="predicted"/>
<evidence type="ECO:0000256" key="2">
    <source>
        <dbReference type="ARBA" id="ARBA00022723"/>
    </source>
</evidence>
<dbReference type="OrthoDB" id="270167at2759"/>
<dbReference type="InterPro" id="IPR007219">
    <property type="entry name" value="XnlR_reg_dom"/>
</dbReference>
<gene>
    <name evidence="7" type="ORF">TRIVIDRAFT_153840</name>
</gene>
<dbReference type="InterPro" id="IPR050815">
    <property type="entry name" value="TF_fung"/>
</dbReference>
<dbReference type="Pfam" id="PF00172">
    <property type="entry name" value="Zn_clus"/>
    <property type="match status" value="1"/>
</dbReference>
<dbReference type="CDD" id="cd12148">
    <property type="entry name" value="fungal_TF_MHR"/>
    <property type="match status" value="1"/>
</dbReference>
<dbReference type="HOGENOM" id="CLU_023880_0_1_1"/>
<dbReference type="PANTHER" id="PTHR47338:SF20">
    <property type="entry name" value="ZN(II)2CYS6 TRANSCRIPTION FACTOR (EUROFUNG)"/>
    <property type="match status" value="1"/>
</dbReference>
<keyword evidence="2" id="KW-0479">Metal-binding</keyword>
<dbReference type="GO" id="GO:0003677">
    <property type="term" value="F:DNA binding"/>
    <property type="evidence" value="ECO:0007669"/>
    <property type="project" value="InterPro"/>
</dbReference>
<accession>G9MXF7</accession>
<dbReference type="RefSeq" id="XP_013955050.1">
    <property type="nucleotide sequence ID" value="XM_014099575.1"/>
</dbReference>
<feature type="domain" description="Zn(2)-C6 fungal-type" evidence="6">
    <location>
        <begin position="15"/>
        <end position="45"/>
    </location>
</feature>
<dbReference type="eggNOG" id="ENOG502SID0">
    <property type="taxonomic scope" value="Eukaryota"/>
</dbReference>
<reference evidence="7 8" key="1">
    <citation type="journal article" date="2011" name="Genome Biol.">
        <title>Comparative genome sequence analysis underscores mycoparasitism as the ancestral life style of Trichoderma.</title>
        <authorList>
            <person name="Kubicek C.P."/>
            <person name="Herrera-Estrella A."/>
            <person name="Seidl-Seiboth V."/>
            <person name="Martinez D.A."/>
            <person name="Druzhinina I.S."/>
            <person name="Thon M."/>
            <person name="Zeilinger S."/>
            <person name="Casas-Flores S."/>
            <person name="Horwitz B.A."/>
            <person name="Mukherjee P.K."/>
            <person name="Mukherjee M."/>
            <person name="Kredics L."/>
            <person name="Alcaraz L.D."/>
            <person name="Aerts A."/>
            <person name="Antal Z."/>
            <person name="Atanasova L."/>
            <person name="Cervantes-Badillo M.G."/>
            <person name="Challacombe J."/>
            <person name="Chertkov O."/>
            <person name="McCluskey K."/>
            <person name="Coulpier F."/>
            <person name="Deshpande N."/>
            <person name="von Doehren H."/>
            <person name="Ebbole D.J."/>
            <person name="Esquivel-Naranjo E.U."/>
            <person name="Fekete E."/>
            <person name="Flipphi M."/>
            <person name="Glaser F."/>
            <person name="Gomez-Rodriguez E.Y."/>
            <person name="Gruber S."/>
            <person name="Han C."/>
            <person name="Henrissat B."/>
            <person name="Hermosa R."/>
            <person name="Hernandez-Onate M."/>
            <person name="Karaffa L."/>
            <person name="Kosti I."/>
            <person name="Le Crom S."/>
            <person name="Lindquist E."/>
            <person name="Lucas S."/>
            <person name="Luebeck M."/>
            <person name="Luebeck P.S."/>
            <person name="Margeot A."/>
            <person name="Metz B."/>
            <person name="Misra M."/>
            <person name="Nevalainen H."/>
            <person name="Omann M."/>
            <person name="Packer N."/>
            <person name="Perrone G."/>
            <person name="Uresti-Rivera E.E."/>
            <person name="Salamov A."/>
            <person name="Schmoll M."/>
            <person name="Seiboth B."/>
            <person name="Shapiro H."/>
            <person name="Sukno S."/>
            <person name="Tamayo-Ramos J.A."/>
            <person name="Tisch D."/>
            <person name="Wiest A."/>
            <person name="Wilkinson H.H."/>
            <person name="Zhang M."/>
            <person name="Coutinho P.M."/>
            <person name="Kenerley C.M."/>
            <person name="Monte E."/>
            <person name="Baker S.E."/>
            <person name="Grigoriev I.V."/>
        </authorList>
    </citation>
    <scope>NUCLEOTIDE SEQUENCE [LARGE SCALE GENOMIC DNA]</scope>
    <source>
        <strain evidence="8">Gv29-8 / FGSC 10586</strain>
    </source>
</reference>
<evidence type="ECO:0000256" key="4">
    <source>
        <dbReference type="ARBA" id="ARBA00023163"/>
    </source>
</evidence>
<evidence type="ECO:0000313" key="8">
    <source>
        <dbReference type="Proteomes" id="UP000007115"/>
    </source>
</evidence>
<evidence type="ECO:0000256" key="5">
    <source>
        <dbReference type="ARBA" id="ARBA00023242"/>
    </source>
</evidence>
<dbReference type="GO" id="GO:0008270">
    <property type="term" value="F:zinc ion binding"/>
    <property type="evidence" value="ECO:0007669"/>
    <property type="project" value="InterPro"/>
</dbReference>
<dbReference type="InterPro" id="IPR001138">
    <property type="entry name" value="Zn2Cys6_DnaBD"/>
</dbReference>
<dbReference type="SUPFAM" id="SSF57701">
    <property type="entry name" value="Zn2/Cys6 DNA-binding domain"/>
    <property type="match status" value="1"/>
</dbReference>
<organism evidence="7 8">
    <name type="scientific">Hypocrea virens (strain Gv29-8 / FGSC 10586)</name>
    <name type="common">Gliocladium virens</name>
    <name type="synonym">Trichoderma virens</name>
    <dbReference type="NCBI Taxonomy" id="413071"/>
    <lineage>
        <taxon>Eukaryota</taxon>
        <taxon>Fungi</taxon>
        <taxon>Dikarya</taxon>
        <taxon>Ascomycota</taxon>
        <taxon>Pezizomycotina</taxon>
        <taxon>Sordariomycetes</taxon>
        <taxon>Hypocreomycetidae</taxon>
        <taxon>Hypocreales</taxon>
        <taxon>Hypocreaceae</taxon>
        <taxon>Trichoderma</taxon>
    </lineage>
</organism>
<keyword evidence="4" id="KW-0804">Transcription</keyword>
<keyword evidence="3" id="KW-0805">Transcription regulation</keyword>
<dbReference type="GO" id="GO:0006351">
    <property type="term" value="P:DNA-templated transcription"/>
    <property type="evidence" value="ECO:0007669"/>
    <property type="project" value="InterPro"/>
</dbReference>
<evidence type="ECO:0000256" key="1">
    <source>
        <dbReference type="ARBA" id="ARBA00004123"/>
    </source>
</evidence>
<dbReference type="Gene3D" id="4.10.240.10">
    <property type="entry name" value="Zn(2)-C6 fungal-type DNA-binding domain"/>
    <property type="match status" value="1"/>
</dbReference>
<dbReference type="EMBL" id="ABDF02000077">
    <property type="protein sequence ID" value="EHK20855.1"/>
    <property type="molecule type" value="Genomic_DNA"/>
</dbReference>
<dbReference type="AlphaFoldDB" id="G9MXF7"/>
<dbReference type="SMART" id="SM00066">
    <property type="entry name" value="GAL4"/>
    <property type="match status" value="1"/>
</dbReference>
<dbReference type="GeneID" id="25788249"/>
<dbReference type="PROSITE" id="PS50048">
    <property type="entry name" value="ZN2_CY6_FUNGAL_2"/>
    <property type="match status" value="1"/>
</dbReference>
<evidence type="ECO:0000313" key="7">
    <source>
        <dbReference type="EMBL" id="EHK20855.1"/>
    </source>
</evidence>
<dbReference type="PANTHER" id="PTHR47338">
    <property type="entry name" value="ZN(II)2CYS6 TRANSCRIPTION FACTOR (EUROFUNG)-RELATED"/>
    <property type="match status" value="1"/>
</dbReference>
<dbReference type="GO" id="GO:0000981">
    <property type="term" value="F:DNA-binding transcription factor activity, RNA polymerase II-specific"/>
    <property type="evidence" value="ECO:0007669"/>
    <property type="project" value="InterPro"/>
</dbReference>
<keyword evidence="5" id="KW-0539">Nucleus</keyword>
<comment type="caution">
    <text evidence="7">The sequence shown here is derived from an EMBL/GenBank/DDBJ whole genome shotgun (WGS) entry which is preliminary data.</text>
</comment>
<protein>
    <recommendedName>
        <fullName evidence="6">Zn(2)-C6 fungal-type domain-containing protein</fullName>
    </recommendedName>
</protein>
<dbReference type="SMART" id="SM00906">
    <property type="entry name" value="Fungal_trans"/>
    <property type="match status" value="1"/>
</dbReference>